<dbReference type="AlphaFoldDB" id="A0A6M3WWD3"/>
<evidence type="ECO:0000256" key="1">
    <source>
        <dbReference type="SAM" id="Phobius"/>
    </source>
</evidence>
<keyword evidence="2" id="KW-0934">Plastid</keyword>
<dbReference type="InterPro" id="IPR003425">
    <property type="entry name" value="CCB3/YggT"/>
</dbReference>
<feature type="transmembrane region" description="Helical" evidence="1">
    <location>
        <begin position="21"/>
        <end position="43"/>
    </location>
</feature>
<feature type="transmembrane region" description="Helical" evidence="1">
    <location>
        <begin position="63"/>
        <end position="89"/>
    </location>
</feature>
<keyword evidence="1" id="KW-0812">Transmembrane</keyword>
<keyword evidence="2" id="KW-0150">Chloroplast</keyword>
<dbReference type="GO" id="GO:0016020">
    <property type="term" value="C:membrane"/>
    <property type="evidence" value="ECO:0007669"/>
    <property type="project" value="InterPro"/>
</dbReference>
<reference evidence="2" key="1">
    <citation type="journal article" date="2020" name="J. Phycol.">
        <title>The Organelle Genomes in the Photosynthetic Red Algal Parasite Pterocladiophila hemisphaerica (Florideophyceae, Rhodophyta) Have Elevated Substitution Rates and Extreme Gene Loss in the Plastid Genome.</title>
        <authorList>
            <person name="Preuss M."/>
            <person name="Verbruggen H."/>
            <person name="Zuccarello G.C."/>
        </authorList>
    </citation>
    <scope>NUCLEOTIDE SEQUENCE</scope>
</reference>
<dbReference type="Pfam" id="PF02325">
    <property type="entry name" value="CCB3_YggT"/>
    <property type="match status" value="1"/>
</dbReference>
<sequence length="98" mass="11606">MNTLSTKEILFFIRESINQIIEIYVILILIKLGLTWFPIIPWYRQPFYALETMIDPYLNLFKGIFPLVLNLDFSPIIGLLLLQAVSLFFKYKFIPFIS</sequence>
<organism evidence="2">
    <name type="scientific">Pterocladiophila hemisphaerica</name>
    <dbReference type="NCBI Taxonomy" id="2712948"/>
    <lineage>
        <taxon>Eukaryota</taxon>
        <taxon>Rhodophyta</taxon>
        <taxon>Florideophyceae</taxon>
        <taxon>Rhodymeniophycidae</taxon>
        <taxon>Gracilariales</taxon>
        <taxon>Pterocladiophilaceae</taxon>
        <taxon>Pterocladiophila</taxon>
    </lineage>
</organism>
<dbReference type="PANTHER" id="PTHR33219:SF14">
    <property type="entry name" value="PROTEIN COFACTOR ASSEMBLY OF COMPLEX C SUBUNIT B CCB3, CHLOROPLASTIC-RELATED"/>
    <property type="match status" value="1"/>
</dbReference>
<protein>
    <submittedName>
        <fullName evidence="2">Ycf19</fullName>
    </submittedName>
</protein>
<gene>
    <name evidence="2" type="primary">ycf19</name>
</gene>
<dbReference type="EMBL" id="MT117918">
    <property type="protein sequence ID" value="QJH88456.1"/>
    <property type="molecule type" value="Genomic_DNA"/>
</dbReference>
<keyword evidence="1" id="KW-0472">Membrane</keyword>
<dbReference type="PANTHER" id="PTHR33219">
    <property type="entry name" value="YLMG HOMOLOG PROTEIN 2, CHLOROPLASTIC"/>
    <property type="match status" value="1"/>
</dbReference>
<dbReference type="GO" id="GO:0010020">
    <property type="term" value="P:chloroplast fission"/>
    <property type="evidence" value="ECO:0007669"/>
    <property type="project" value="TreeGrafter"/>
</dbReference>
<accession>A0A6M3WWD3</accession>
<proteinExistence type="predicted"/>
<geneLocation type="chloroplast" evidence="2"/>
<keyword evidence="1" id="KW-1133">Transmembrane helix</keyword>
<name>A0A6M3WWD3_9FLOR</name>
<evidence type="ECO:0000313" key="2">
    <source>
        <dbReference type="EMBL" id="QJH88456.1"/>
    </source>
</evidence>